<dbReference type="PANTHER" id="PTHR11017:SF431">
    <property type="entry name" value="ADP-RIBOSYL CYCLASE_CYCLIC ADP-RIBOSE HYDROLASE"/>
    <property type="match status" value="1"/>
</dbReference>
<reference evidence="1 2" key="1">
    <citation type="submission" date="2019-01" db="EMBL/GenBank/DDBJ databases">
        <title>Sequencing of cultivated peanut Arachis hypogaea provides insights into genome evolution and oil improvement.</title>
        <authorList>
            <person name="Chen X."/>
        </authorList>
    </citation>
    <scope>NUCLEOTIDE SEQUENCE [LARGE SCALE GENOMIC DNA]</scope>
    <source>
        <strain evidence="2">cv. Fuhuasheng</strain>
        <tissue evidence="1">Leaves</tissue>
    </source>
</reference>
<keyword evidence="2" id="KW-1185">Reference proteome</keyword>
<evidence type="ECO:0000313" key="2">
    <source>
        <dbReference type="Proteomes" id="UP000289738"/>
    </source>
</evidence>
<gene>
    <name evidence="1" type="ORF">Ahy_A02g009832</name>
</gene>
<dbReference type="PANTHER" id="PTHR11017">
    <property type="entry name" value="LEUCINE-RICH REPEAT-CONTAINING PROTEIN"/>
    <property type="match status" value="1"/>
</dbReference>
<name>A0A445EIA4_ARAHY</name>
<proteinExistence type="predicted"/>
<dbReference type="InterPro" id="IPR044974">
    <property type="entry name" value="Disease_R_plants"/>
</dbReference>
<evidence type="ECO:0000313" key="1">
    <source>
        <dbReference type="EMBL" id="RYR75154.1"/>
    </source>
</evidence>
<dbReference type="Proteomes" id="UP000289738">
    <property type="component" value="Chromosome A02"/>
</dbReference>
<protein>
    <submittedName>
        <fullName evidence="1">Uncharacterized protein</fullName>
    </submittedName>
</protein>
<dbReference type="GO" id="GO:0006952">
    <property type="term" value="P:defense response"/>
    <property type="evidence" value="ECO:0007669"/>
    <property type="project" value="InterPro"/>
</dbReference>
<accession>A0A445EIA4</accession>
<dbReference type="EMBL" id="SDMP01000002">
    <property type="protein sequence ID" value="RYR75154.1"/>
    <property type="molecule type" value="Genomic_DNA"/>
</dbReference>
<dbReference type="InterPro" id="IPR036390">
    <property type="entry name" value="WH_DNA-bd_sf"/>
</dbReference>
<dbReference type="SUPFAM" id="SSF46785">
    <property type="entry name" value="Winged helix' DNA-binding domain"/>
    <property type="match status" value="1"/>
</dbReference>
<dbReference type="AlphaFoldDB" id="A0A445EIA4"/>
<comment type="caution">
    <text evidence="1">The sequence shown here is derived from an EMBL/GenBank/DDBJ whole genome shotgun (WGS) entry which is preliminary data.</text>
</comment>
<sequence>MCMKYHIGVLVKNSLIKINWCDNRVTTHDLTEDIDKEIVLEKSPEITGKRDRLWFCEDIEIKWNEKVFKEMQNLKTLNITNGWFYCAPKNLSNSLRILEYFPYAFQPKDLSILKLP</sequence>
<organism evidence="1 2">
    <name type="scientific">Arachis hypogaea</name>
    <name type="common">Peanut</name>
    <dbReference type="NCBI Taxonomy" id="3818"/>
    <lineage>
        <taxon>Eukaryota</taxon>
        <taxon>Viridiplantae</taxon>
        <taxon>Streptophyta</taxon>
        <taxon>Embryophyta</taxon>
        <taxon>Tracheophyta</taxon>
        <taxon>Spermatophyta</taxon>
        <taxon>Magnoliopsida</taxon>
        <taxon>eudicotyledons</taxon>
        <taxon>Gunneridae</taxon>
        <taxon>Pentapetalae</taxon>
        <taxon>rosids</taxon>
        <taxon>fabids</taxon>
        <taxon>Fabales</taxon>
        <taxon>Fabaceae</taxon>
        <taxon>Papilionoideae</taxon>
        <taxon>50 kb inversion clade</taxon>
        <taxon>dalbergioids sensu lato</taxon>
        <taxon>Dalbergieae</taxon>
        <taxon>Pterocarpus clade</taxon>
        <taxon>Arachis</taxon>
    </lineage>
</organism>